<reference evidence="3" key="1">
    <citation type="journal article" date="2015" name="Nature">
        <title>Complex archaea that bridge the gap between prokaryotes and eukaryotes.</title>
        <authorList>
            <person name="Spang A."/>
            <person name="Saw J.H."/>
            <person name="Jorgensen S.L."/>
            <person name="Zaremba-Niedzwiedzka K."/>
            <person name="Martijn J."/>
            <person name="Lind A.E."/>
            <person name="van Eijk R."/>
            <person name="Schleper C."/>
            <person name="Guy L."/>
            <person name="Ettema T.J."/>
        </authorList>
    </citation>
    <scope>NUCLEOTIDE SEQUENCE</scope>
</reference>
<dbReference type="AlphaFoldDB" id="A0A0F9W337"/>
<evidence type="ECO:0000256" key="1">
    <source>
        <dbReference type="SAM" id="MobiDB-lite"/>
    </source>
</evidence>
<dbReference type="SUPFAM" id="SSF49899">
    <property type="entry name" value="Concanavalin A-like lectins/glucanases"/>
    <property type="match status" value="1"/>
</dbReference>
<dbReference type="Gene3D" id="2.60.120.200">
    <property type="match status" value="1"/>
</dbReference>
<evidence type="ECO:0000259" key="2">
    <source>
        <dbReference type="PROSITE" id="PS51762"/>
    </source>
</evidence>
<feature type="domain" description="GH16" evidence="2">
    <location>
        <begin position="27"/>
        <end position="353"/>
    </location>
</feature>
<dbReference type="InterPro" id="IPR000757">
    <property type="entry name" value="Beta-glucanase-like"/>
</dbReference>
<proteinExistence type="predicted"/>
<organism evidence="3">
    <name type="scientific">marine sediment metagenome</name>
    <dbReference type="NCBI Taxonomy" id="412755"/>
    <lineage>
        <taxon>unclassified sequences</taxon>
        <taxon>metagenomes</taxon>
        <taxon>ecological metagenomes</taxon>
    </lineage>
</organism>
<evidence type="ECO:0000313" key="3">
    <source>
        <dbReference type="EMBL" id="KKN72463.1"/>
    </source>
</evidence>
<dbReference type="GO" id="GO:0009251">
    <property type="term" value="P:glucan catabolic process"/>
    <property type="evidence" value="ECO:0007669"/>
    <property type="project" value="TreeGrafter"/>
</dbReference>
<accession>A0A0F9W337</accession>
<dbReference type="PROSITE" id="PS51762">
    <property type="entry name" value="GH16_2"/>
    <property type="match status" value="1"/>
</dbReference>
<dbReference type="Pfam" id="PF00722">
    <property type="entry name" value="Glyco_hydro_16"/>
    <property type="match status" value="1"/>
</dbReference>
<feature type="compositionally biased region" description="Basic and acidic residues" evidence="1">
    <location>
        <begin position="193"/>
        <end position="208"/>
    </location>
</feature>
<dbReference type="InterPro" id="IPR050546">
    <property type="entry name" value="Glycosyl_Hydrlase_16"/>
</dbReference>
<sequence>MKRSPRSLLAVLVVSAFGASPVFAVNPDSGTPTTPPELPGMKLVFFDDFSHPEFAEQWRTLNHSDYGSANLELQASMSDNVKIERDKVVITARRERATIQGGDNHGKVMDFTSGFLDTRERRYFPRFGRFEMRARVPHGQGLWPAFWLRHRDGAGVAEVDVMEYFHSTTPGKTHGKLHLDLFLKKAHEDLLDEGKPHPYTTHRPDGSERWVSNKGAGKAFEAPTTTPGWHTWAVEILPAGKDVLFKFYLNDELYYQHTNIDPEWVKRRPGEPLWDIAINLAVGGRWIGHPDDRLGYSRDLDACLYAPIQRHPLDNCDPDGTIWRAAISSVEKDQASPPAYEIDWVRVYQHQED</sequence>
<dbReference type="PANTHER" id="PTHR10963">
    <property type="entry name" value="GLYCOSYL HYDROLASE-RELATED"/>
    <property type="match status" value="1"/>
</dbReference>
<dbReference type="GO" id="GO:0004553">
    <property type="term" value="F:hydrolase activity, hydrolyzing O-glycosyl compounds"/>
    <property type="evidence" value="ECO:0007669"/>
    <property type="project" value="InterPro"/>
</dbReference>
<dbReference type="PANTHER" id="PTHR10963:SF24">
    <property type="entry name" value="GLYCOSIDASE C21B10.07-RELATED"/>
    <property type="match status" value="1"/>
</dbReference>
<gene>
    <name evidence="3" type="ORF">LCGC14_0410740</name>
</gene>
<name>A0A0F9W337_9ZZZZ</name>
<dbReference type="InterPro" id="IPR013320">
    <property type="entry name" value="ConA-like_dom_sf"/>
</dbReference>
<protein>
    <recommendedName>
        <fullName evidence="2">GH16 domain-containing protein</fullName>
    </recommendedName>
</protein>
<dbReference type="EMBL" id="LAZR01000362">
    <property type="protein sequence ID" value="KKN72463.1"/>
    <property type="molecule type" value="Genomic_DNA"/>
</dbReference>
<comment type="caution">
    <text evidence="3">The sequence shown here is derived from an EMBL/GenBank/DDBJ whole genome shotgun (WGS) entry which is preliminary data.</text>
</comment>
<feature type="region of interest" description="Disordered" evidence="1">
    <location>
        <begin position="193"/>
        <end position="212"/>
    </location>
</feature>
<dbReference type="CDD" id="cd08023">
    <property type="entry name" value="GH16_laminarinase_like"/>
    <property type="match status" value="1"/>
</dbReference>